<dbReference type="EMBL" id="DXCQ01000059">
    <property type="protein sequence ID" value="HIY97316.1"/>
    <property type="molecule type" value="Genomic_DNA"/>
</dbReference>
<protein>
    <submittedName>
        <fullName evidence="3">DUF4097 domain-containing protein</fullName>
    </submittedName>
</protein>
<feature type="signal peptide" evidence="1">
    <location>
        <begin position="1"/>
        <end position="19"/>
    </location>
</feature>
<evidence type="ECO:0000256" key="1">
    <source>
        <dbReference type="SAM" id="SignalP"/>
    </source>
</evidence>
<dbReference type="PROSITE" id="PS51257">
    <property type="entry name" value="PROKAR_LIPOPROTEIN"/>
    <property type="match status" value="1"/>
</dbReference>
<reference evidence="3" key="2">
    <citation type="submission" date="2021-04" db="EMBL/GenBank/DDBJ databases">
        <authorList>
            <person name="Gilroy R."/>
        </authorList>
    </citation>
    <scope>NUCLEOTIDE SEQUENCE</scope>
    <source>
        <strain evidence="3">1345</strain>
    </source>
</reference>
<keyword evidence="1" id="KW-0732">Signal</keyword>
<sequence length="221" mass="23354">MKKLMAVMASCAVLAAALAAAGCSDGQTFEAKSYVSGEETITSVVIDVEDRAVEVTASEDGQVHIEYSESEKEFYDISVSESGALTMTFETDKSWTDYIGTKPAAEYRLIKIALPSGLTDLTIKTTNESVDVSPLSVREGVTLDSNGGDLNFEKIGVGESLSLTAKNGNITGSVLGGMDDFSIACEYKKGECNLPENKEGGSKSLKVNCNNGDIAIEFAAE</sequence>
<feature type="domain" description="DUF4097" evidence="2">
    <location>
        <begin position="41"/>
        <end position="215"/>
    </location>
</feature>
<organism evidence="3 4">
    <name type="scientific">Candidatus Borkfalkia excrementigallinarum</name>
    <dbReference type="NCBI Taxonomy" id="2838506"/>
    <lineage>
        <taxon>Bacteria</taxon>
        <taxon>Bacillati</taxon>
        <taxon>Bacillota</taxon>
        <taxon>Clostridia</taxon>
        <taxon>Christensenellales</taxon>
        <taxon>Christensenellaceae</taxon>
        <taxon>Candidatus Borkfalkia</taxon>
    </lineage>
</organism>
<accession>A0A9D1ZXT3</accession>
<evidence type="ECO:0000313" key="3">
    <source>
        <dbReference type="EMBL" id="HIY97316.1"/>
    </source>
</evidence>
<dbReference type="Proteomes" id="UP000886750">
    <property type="component" value="Unassembled WGS sequence"/>
</dbReference>
<comment type="caution">
    <text evidence="3">The sequence shown here is derived from an EMBL/GenBank/DDBJ whole genome shotgun (WGS) entry which is preliminary data.</text>
</comment>
<evidence type="ECO:0000259" key="2">
    <source>
        <dbReference type="Pfam" id="PF13349"/>
    </source>
</evidence>
<dbReference type="AlphaFoldDB" id="A0A9D1ZXT3"/>
<dbReference type="Pfam" id="PF13349">
    <property type="entry name" value="DUF4097"/>
    <property type="match status" value="1"/>
</dbReference>
<evidence type="ECO:0000313" key="4">
    <source>
        <dbReference type="Proteomes" id="UP000886750"/>
    </source>
</evidence>
<reference evidence="3" key="1">
    <citation type="journal article" date="2021" name="PeerJ">
        <title>Extensive microbial diversity within the chicken gut microbiome revealed by metagenomics and culture.</title>
        <authorList>
            <person name="Gilroy R."/>
            <person name="Ravi A."/>
            <person name="Getino M."/>
            <person name="Pursley I."/>
            <person name="Horton D.L."/>
            <person name="Alikhan N.F."/>
            <person name="Baker D."/>
            <person name="Gharbi K."/>
            <person name="Hall N."/>
            <person name="Watson M."/>
            <person name="Adriaenssens E.M."/>
            <person name="Foster-Nyarko E."/>
            <person name="Jarju S."/>
            <person name="Secka A."/>
            <person name="Antonio M."/>
            <person name="Oren A."/>
            <person name="Chaudhuri R.R."/>
            <person name="La Ragione R."/>
            <person name="Hildebrand F."/>
            <person name="Pallen M.J."/>
        </authorList>
    </citation>
    <scope>NUCLEOTIDE SEQUENCE</scope>
    <source>
        <strain evidence="3">1345</strain>
    </source>
</reference>
<gene>
    <name evidence="3" type="ORF">H9729_06475</name>
</gene>
<dbReference type="InterPro" id="IPR025164">
    <property type="entry name" value="Toastrack_DUF4097"/>
</dbReference>
<proteinExistence type="predicted"/>
<feature type="chain" id="PRO_5038361510" evidence="1">
    <location>
        <begin position="20"/>
        <end position="221"/>
    </location>
</feature>
<name>A0A9D1ZXT3_9FIRM</name>